<dbReference type="KEGG" id="tva:4760464"/>
<proteinExistence type="predicted"/>
<keyword evidence="1" id="KW-0812">Transmembrane</keyword>
<keyword evidence="1" id="KW-0472">Membrane</keyword>
<protein>
    <submittedName>
        <fullName evidence="2">Uncharacterized protein</fullName>
    </submittedName>
</protein>
<dbReference type="AlphaFoldDB" id="A2EXK7"/>
<feature type="transmembrane region" description="Helical" evidence="1">
    <location>
        <begin position="262"/>
        <end position="282"/>
    </location>
</feature>
<evidence type="ECO:0000313" key="3">
    <source>
        <dbReference type="Proteomes" id="UP000001542"/>
    </source>
</evidence>
<dbReference type="Proteomes" id="UP000001542">
    <property type="component" value="Unassembled WGS sequence"/>
</dbReference>
<evidence type="ECO:0000313" key="2">
    <source>
        <dbReference type="EMBL" id="EAY02624.1"/>
    </source>
</evidence>
<dbReference type="EMBL" id="DS113530">
    <property type="protein sequence ID" value="EAY02624.1"/>
    <property type="molecule type" value="Genomic_DNA"/>
</dbReference>
<organism evidence="2 3">
    <name type="scientific">Trichomonas vaginalis (strain ATCC PRA-98 / G3)</name>
    <dbReference type="NCBI Taxonomy" id="412133"/>
    <lineage>
        <taxon>Eukaryota</taxon>
        <taxon>Metamonada</taxon>
        <taxon>Parabasalia</taxon>
        <taxon>Trichomonadida</taxon>
        <taxon>Trichomonadidae</taxon>
        <taxon>Trichomonas</taxon>
    </lineage>
</organism>
<name>A2EXK7_TRIV3</name>
<dbReference type="InParanoid" id="A2EXK7"/>
<dbReference type="VEuPathDB" id="TrichDB:TVAG_260840"/>
<dbReference type="VEuPathDB" id="TrichDB:TVAGG3_0241170"/>
<gene>
    <name evidence="2" type="ORF">TVAG_260840</name>
</gene>
<evidence type="ECO:0000256" key="1">
    <source>
        <dbReference type="SAM" id="Phobius"/>
    </source>
</evidence>
<dbReference type="RefSeq" id="XP_001314847.1">
    <property type="nucleotide sequence ID" value="XM_001314812.1"/>
</dbReference>
<keyword evidence="1" id="KW-1133">Transmembrane helix</keyword>
<keyword evidence="3" id="KW-1185">Reference proteome</keyword>
<sequence>MALPLAYYIRGVFFKSITNNGVIRINDASKVLILEHITFNSITSNENGGCVLFNTGHSIYQKDICARNVSSSMKGKYGYINILRNSENINYHSMISITDCTPDPVSDILWIGGGIISLSNYNSTNNFVSQTPGFYLENSVGMANASFTNILSGTATASSIVCSDTNCILKYSNFYNNQVLSTTFYFLSLFKDSSFVYHCVFVRNAAQNFLALQISMVACSYYENSFSSTPSSIRYVGSYSFIVNTQCHLWKNNDCNKKISCVSNYFIINYFMYSFSIFIILID</sequence>
<reference evidence="2" key="1">
    <citation type="submission" date="2006-10" db="EMBL/GenBank/DDBJ databases">
        <authorList>
            <person name="Amadeo P."/>
            <person name="Zhao Q."/>
            <person name="Wortman J."/>
            <person name="Fraser-Liggett C."/>
            <person name="Carlton J."/>
        </authorList>
    </citation>
    <scope>NUCLEOTIDE SEQUENCE</scope>
    <source>
        <strain evidence="2">G3</strain>
    </source>
</reference>
<accession>A2EXK7</accession>
<reference evidence="2" key="2">
    <citation type="journal article" date="2007" name="Science">
        <title>Draft genome sequence of the sexually transmitted pathogen Trichomonas vaginalis.</title>
        <authorList>
            <person name="Carlton J.M."/>
            <person name="Hirt R.P."/>
            <person name="Silva J.C."/>
            <person name="Delcher A.L."/>
            <person name="Schatz M."/>
            <person name="Zhao Q."/>
            <person name="Wortman J.R."/>
            <person name="Bidwell S.L."/>
            <person name="Alsmark U.C.M."/>
            <person name="Besteiro S."/>
            <person name="Sicheritz-Ponten T."/>
            <person name="Noel C.J."/>
            <person name="Dacks J.B."/>
            <person name="Foster P.G."/>
            <person name="Simillion C."/>
            <person name="Van de Peer Y."/>
            <person name="Miranda-Saavedra D."/>
            <person name="Barton G.J."/>
            <person name="Westrop G.D."/>
            <person name="Mueller S."/>
            <person name="Dessi D."/>
            <person name="Fiori P.L."/>
            <person name="Ren Q."/>
            <person name="Paulsen I."/>
            <person name="Zhang H."/>
            <person name="Bastida-Corcuera F.D."/>
            <person name="Simoes-Barbosa A."/>
            <person name="Brown M.T."/>
            <person name="Hayes R.D."/>
            <person name="Mukherjee M."/>
            <person name="Okumura C.Y."/>
            <person name="Schneider R."/>
            <person name="Smith A.J."/>
            <person name="Vanacova S."/>
            <person name="Villalvazo M."/>
            <person name="Haas B.J."/>
            <person name="Pertea M."/>
            <person name="Feldblyum T.V."/>
            <person name="Utterback T.R."/>
            <person name="Shu C.L."/>
            <person name="Osoegawa K."/>
            <person name="de Jong P.J."/>
            <person name="Hrdy I."/>
            <person name="Horvathova L."/>
            <person name="Zubacova Z."/>
            <person name="Dolezal P."/>
            <person name="Malik S.B."/>
            <person name="Logsdon J.M. Jr."/>
            <person name="Henze K."/>
            <person name="Gupta A."/>
            <person name="Wang C.C."/>
            <person name="Dunne R.L."/>
            <person name="Upcroft J.A."/>
            <person name="Upcroft P."/>
            <person name="White O."/>
            <person name="Salzberg S.L."/>
            <person name="Tang P."/>
            <person name="Chiu C.-H."/>
            <person name="Lee Y.-S."/>
            <person name="Embley T.M."/>
            <person name="Coombs G.H."/>
            <person name="Mottram J.C."/>
            <person name="Tachezy J."/>
            <person name="Fraser-Liggett C.M."/>
            <person name="Johnson P.J."/>
        </authorList>
    </citation>
    <scope>NUCLEOTIDE SEQUENCE [LARGE SCALE GENOMIC DNA]</scope>
    <source>
        <strain evidence="2">G3</strain>
    </source>
</reference>